<feature type="compositionally biased region" description="Basic residues" evidence="2">
    <location>
        <begin position="2726"/>
        <end position="2737"/>
    </location>
</feature>
<feature type="region of interest" description="Disordered" evidence="2">
    <location>
        <begin position="149"/>
        <end position="175"/>
    </location>
</feature>
<feature type="region of interest" description="Disordered" evidence="2">
    <location>
        <begin position="1905"/>
        <end position="2035"/>
    </location>
</feature>
<feature type="compositionally biased region" description="Basic residues" evidence="2">
    <location>
        <begin position="2227"/>
        <end position="2242"/>
    </location>
</feature>
<name>A0AAV7ZUE2_9EUKA</name>
<dbReference type="PANTHER" id="PTHR23280:SF21">
    <property type="entry name" value="PROTEIN 4.1 HOMOLOG"/>
    <property type="match status" value="1"/>
</dbReference>
<keyword evidence="1" id="KW-0175">Coiled coil</keyword>
<feature type="region of interest" description="Disordered" evidence="2">
    <location>
        <begin position="2696"/>
        <end position="2812"/>
    </location>
</feature>
<feature type="coiled-coil region" evidence="1">
    <location>
        <begin position="1768"/>
        <end position="1844"/>
    </location>
</feature>
<sequence length="2812" mass="339146">MEFKETKEQNVMKWICNVLGIKQKSRFEKMEIVNNCLNVFDRLKKRTPSRHQKKTFNEKILTIVKECKQIGIETKDIISETDFSLDSNFQPIFELMNQVKVKYNSQKNKENKKPMRRKNDPKEALNQEVIKKFADSFANFDFKAAITRNESENENERENENMNKNKKNKKKKKKNTLEELKPINIQLTCSQLKIVSDLGINYVGNFISTASQIKFFLLKKFPSKFQLLLTKKATQKHTETKNEKNKNKKEKEKEKEEKEEEEEEEEENKQFMRVEVCCKNSFERDLFYKTLTLYNCYPGESPENKMIKGKVLSTQEEITALLTRCIQKKFANYDILLFNETNKEYNPCLLKLNPNSLTIFQKDNEDHKNNMKQIIKIQWEQNFIQIVQAKLDLSEFILKTEIEESKKIQKLRIKCLGRNEKELILKSITSFSSNVKDSNINKKQEQINCTSQKTNFSEQSISVHKLTQNPTFKKKLLFAIDDVWKKFGINKQNRFFALFEPNKKIPIVHQYLEYPFSLNTCNMSTIVLPDHDFKKYRKLLLVELKKKLKNKMNVFNIATFKEHLNNNNNNNKRVKKSKIKRPTLANNIYTNTSKHKNTNIHHSQTEIKKYIFDDINSRIENQMNNASNNEIKVNYSINIKESYQLILYKNKVIIEKKTNFNNQIIINEQYNNKQKIFINPLSKNNFLFINANNNKYYCFVETQFQRDLIINLFFILRGKFCQSNTFSGINLRILISPPINNQYYLKKEFLEKKTKSLYQYNSNYFNSAKNKKTKQKYQKFEINIYNSIEELIELGQILLFKDHFELRSKVLKFSRYYSEYSKILPFFNLYKNKELFCQFNFDEYNYMLISFLNNSNFINFYTKFNNYKNEITKFYINTDSNYFKIFIHNNQNTLKYPGLINVNSDCITIKDTIEILYLDYALNMDISHKAHNNNKKNNKNTGNNNKKKMNDNKKKKNNNNKNKNDDDNNFLNIFIGNGYGSVDIEFLDPISKNDFCLLFETNYNRYFSKGFNSKIKTFKIFNQNNQLINCIISNKNLTIIDYIKNTLKNSKKNEKQFKKLINFPLQSFKIFKSNKLINNKYQLKIQSNYDNNKIIFLYFDELTQREKFIRLLFSKEMNNENRKLYKNYYCKYGYQFETYNIFIKTDPKLNIENGLIWFHNNGMVLYQKHNNTYIHNKMENIDLIFNKFNKKILIIQFNKSQNQNNPNDDMKTNEKRNKKIITINIKFINEIQRSNFIIRFQSKKQSCQLINKFFIKYYMSLILNKNKSLNFKLFKKNALIEINNNSLNIITNFNKYNLFINKIQIIKMNIKVLIIVIKINSKEYFNIQFKKWNHFADFFRIINYFKYHNKVILKNNNLFFKNYYLFLNQSKILKNLQLINKDPNNNNNKNSNINNNNINNNNQWEGLFVNLKNGNPITYGYLSFIKDVDSINKLNFKNFDQKTLNGELAINILQIKIIHQKTNLENLRFQIINNNDYQDFSLSFSFFNLKSKDHFLNEYEEIKEKQLTKINKKHKISKWKENFENLFNIEKQKRIEEIKKQENEKLNRIEILKNEILNKIKEEEEERIKKINQEDKERTDRIQKEEKERIDRINKEEKERLLKIQEEEFKREQEYLEKMNKLKVQKEKFKKKKNEELKKLKRQKKEQETITKRFEKIDHDNERKRYQEEQQRISQMEKEEREFRLSIEARSKKQQATWKRKRKEQQRILDQQLIQQDEELYERKIQEEHDLKIRFMQWQNEEKLRIMAWEQRDKEREYVLQRIGDEHCLGLKRQEEEHLEKIKKCENERMHRLKAQEELLKKRILGQEEQLKIKMGKEKEERLKRLSLETKERLNRKKEEDEERLRLVTKFEDKKNKLMSQFLLEQKQIKKITEQEIENKKLKHQQEEEERLLQIKEEEEKAKRTLLEKEEEEERQREMRRRKENEQRLMRMKLEQEQRTERLEKEKEERLKREKEIEMQIEKKRIEKEKQRKIKAELKEQRKREKEEKQRLIEEKKKKKLEEKQRKKEEKEKKKEEKRRKSESTKQKKQRVEKQFATIADNFKHAKNNNEHIVVGNSKETIGTGNDNTENNGGLGVGDEYEGIEILDEEQIFEKIDRTLNQISFIINEDDLLNFSSDFTSSLSSTSSGSYLTSSTDSNEDSNKDPNEENSERAESEKEREKEFDLLLDCFPLLSKVIKSNFKISNEEQFEEILNQIEQLNSKKEENCLNFEENEKRKDILKQKKRDEKKKKKEERKQRKFLKREEKRKQKQEKKRIKAEKKKKKQEMLQKRKLEFQKRREEKKRRREERKHASSEIKNVINKLSQKLDLIVLKLQQKEKLQKEKGEEVDEEYVHLLSVLSNVQSGIRTLKVVDTDTDISDLETEEEIDLINLDEADEWEKEQLKDNALEDEADEDVNTMLKTLQGLSTTLNKVEDGSSIDSEEAESLTNNVKEMKEIKGRKKIRKQKKQVRRQEKVMKKRKMKELRAKRAEEKRQAKEIKKEKRETKRRVKMQKSQMRKTQREKKRKMKEVRIRKRQSMREKLQERNNQIRVKKNIEEEKKRRLEEERIRLLRENAEWFKVVQKNGKQIVEEGSVSVQDTFVCDFKNKGKVHYDLNKDSLVMKKSSNKKVVRIVVDSEISLILYFEDTDSSSKFLKQFNRLKYQTLLKSKSSNLTTREFLIKMSKNNILLAKTNKEDPKSKGNFEINTVVEDLTAEKSDKSEKSAKTSKGRSKKQSKDSLNTRRIAQRKKQKKRSITQRNFNIKDYSKNSKTVRISNKGNTLKPNRKLSKSNSQENLKKNKKRSISANMENIKIPKKGSEKEIEKQVSHQK</sequence>
<feature type="compositionally biased region" description="Low complexity" evidence="2">
    <location>
        <begin position="2123"/>
        <end position="2137"/>
    </location>
</feature>
<evidence type="ECO:0000256" key="1">
    <source>
        <dbReference type="SAM" id="Coils"/>
    </source>
</evidence>
<feature type="compositionally biased region" description="Basic residues" evidence="2">
    <location>
        <begin position="2249"/>
        <end position="2265"/>
    </location>
</feature>
<feature type="region of interest" description="Disordered" evidence="2">
    <location>
        <begin position="930"/>
        <end position="965"/>
    </location>
</feature>
<dbReference type="GO" id="GO:0005886">
    <property type="term" value="C:plasma membrane"/>
    <property type="evidence" value="ECO:0007669"/>
    <property type="project" value="TreeGrafter"/>
</dbReference>
<feature type="compositionally biased region" description="Basic and acidic residues" evidence="2">
    <location>
        <begin position="1905"/>
        <end position="2034"/>
    </location>
</feature>
<protein>
    <submittedName>
        <fullName evidence="3">Chascon isoform d-related</fullName>
    </submittedName>
</protein>
<evidence type="ECO:0000313" key="4">
    <source>
        <dbReference type="Proteomes" id="UP001146793"/>
    </source>
</evidence>
<feature type="compositionally biased region" description="Basic residues" evidence="2">
    <location>
        <begin position="2487"/>
        <end position="2518"/>
    </location>
</feature>
<feature type="region of interest" description="Disordered" evidence="2">
    <location>
        <begin position="234"/>
        <end position="266"/>
    </location>
</feature>
<feature type="compositionally biased region" description="Basic residues" evidence="2">
    <location>
        <begin position="2440"/>
        <end position="2451"/>
    </location>
</feature>
<accession>A0AAV7ZUE2</accession>
<reference evidence="3" key="1">
    <citation type="submission" date="2022-08" db="EMBL/GenBank/DDBJ databases">
        <title>Novel sulphate-reducing endosymbionts in the free-living metamonad Anaeramoeba.</title>
        <authorList>
            <person name="Jerlstrom-Hultqvist J."/>
            <person name="Cepicka I."/>
            <person name="Gallot-Lavallee L."/>
            <person name="Salas-Leiva D."/>
            <person name="Curtis B.A."/>
            <person name="Zahonova K."/>
            <person name="Pipaliya S."/>
            <person name="Dacks J."/>
            <person name="Roger A.J."/>
        </authorList>
    </citation>
    <scope>NUCLEOTIDE SEQUENCE</scope>
    <source>
        <strain evidence="3">Busselton2</strain>
    </source>
</reference>
<feature type="compositionally biased region" description="Basic and acidic residues" evidence="2">
    <location>
        <begin position="2465"/>
        <end position="2486"/>
    </location>
</feature>
<feature type="compositionally biased region" description="Basic and acidic residues" evidence="2">
    <location>
        <begin position="2266"/>
        <end position="2280"/>
    </location>
</feature>
<feature type="compositionally biased region" description="Basic and acidic residues" evidence="2">
    <location>
        <begin position="2141"/>
        <end position="2159"/>
    </location>
</feature>
<feature type="compositionally biased region" description="Acidic residues" evidence="2">
    <location>
        <begin position="257"/>
        <end position="266"/>
    </location>
</feature>
<comment type="caution">
    <text evidence="3">The sequence shown here is derived from an EMBL/GenBank/DDBJ whole genome shotgun (WGS) entry which is preliminary data.</text>
</comment>
<feature type="compositionally biased region" description="Basic and acidic residues" evidence="2">
    <location>
        <begin position="2696"/>
        <end position="2706"/>
    </location>
</feature>
<dbReference type="Proteomes" id="UP001146793">
    <property type="component" value="Unassembled WGS sequence"/>
</dbReference>
<dbReference type="PANTHER" id="PTHR23280">
    <property type="entry name" value="4.1 G PROTEIN"/>
    <property type="match status" value="1"/>
</dbReference>
<proteinExistence type="predicted"/>
<feature type="compositionally biased region" description="Basic and acidic residues" evidence="2">
    <location>
        <begin position="236"/>
        <end position="256"/>
    </location>
</feature>
<feature type="region of interest" description="Disordered" evidence="2">
    <location>
        <begin position="104"/>
        <end position="123"/>
    </location>
</feature>
<evidence type="ECO:0000256" key="2">
    <source>
        <dbReference type="SAM" id="MobiDB-lite"/>
    </source>
</evidence>
<feature type="coiled-coil region" evidence="1">
    <location>
        <begin position="1535"/>
        <end position="1686"/>
    </location>
</feature>
<feature type="region of interest" description="Disordered" evidence="2">
    <location>
        <begin position="2220"/>
        <end position="2296"/>
    </location>
</feature>
<dbReference type="GO" id="GO:0005856">
    <property type="term" value="C:cytoskeleton"/>
    <property type="evidence" value="ECO:0007669"/>
    <property type="project" value="TreeGrafter"/>
</dbReference>
<gene>
    <name evidence="3" type="ORF">M0812_11438</name>
</gene>
<feature type="compositionally biased region" description="Basic and acidic residues" evidence="2">
    <location>
        <begin position="149"/>
        <end position="163"/>
    </location>
</feature>
<feature type="compositionally biased region" description="Basic and acidic residues" evidence="2">
    <location>
        <begin position="2798"/>
        <end position="2812"/>
    </location>
</feature>
<organism evidence="3 4">
    <name type="scientific">Anaeramoeba flamelloides</name>
    <dbReference type="NCBI Taxonomy" id="1746091"/>
    <lineage>
        <taxon>Eukaryota</taxon>
        <taxon>Metamonada</taxon>
        <taxon>Anaeramoebidae</taxon>
        <taxon>Anaeramoeba</taxon>
    </lineage>
</organism>
<feature type="compositionally biased region" description="Polar residues" evidence="2">
    <location>
        <begin position="2750"/>
        <end position="2764"/>
    </location>
</feature>
<feature type="compositionally biased region" description="Basic residues" evidence="2">
    <location>
        <begin position="164"/>
        <end position="174"/>
    </location>
</feature>
<feature type="compositionally biased region" description="Basic and acidic residues" evidence="2">
    <location>
        <begin position="107"/>
        <end position="123"/>
    </location>
</feature>
<dbReference type="EMBL" id="JANTQA010000023">
    <property type="protein sequence ID" value="KAJ3445559.1"/>
    <property type="molecule type" value="Genomic_DNA"/>
</dbReference>
<evidence type="ECO:0000313" key="3">
    <source>
        <dbReference type="EMBL" id="KAJ3445559.1"/>
    </source>
</evidence>
<dbReference type="GO" id="GO:0031032">
    <property type="term" value="P:actomyosin structure organization"/>
    <property type="evidence" value="ECO:0007669"/>
    <property type="project" value="TreeGrafter"/>
</dbReference>
<feature type="region of interest" description="Disordered" evidence="2">
    <location>
        <begin position="2123"/>
        <end position="2159"/>
    </location>
</feature>
<feature type="region of interest" description="Disordered" evidence="2">
    <location>
        <begin position="2440"/>
        <end position="2526"/>
    </location>
</feature>